<organism evidence="1 2">
    <name type="scientific">Rhododendron griersonianum</name>
    <dbReference type="NCBI Taxonomy" id="479676"/>
    <lineage>
        <taxon>Eukaryota</taxon>
        <taxon>Viridiplantae</taxon>
        <taxon>Streptophyta</taxon>
        <taxon>Embryophyta</taxon>
        <taxon>Tracheophyta</taxon>
        <taxon>Spermatophyta</taxon>
        <taxon>Magnoliopsida</taxon>
        <taxon>eudicotyledons</taxon>
        <taxon>Gunneridae</taxon>
        <taxon>Pentapetalae</taxon>
        <taxon>asterids</taxon>
        <taxon>Ericales</taxon>
        <taxon>Ericaceae</taxon>
        <taxon>Ericoideae</taxon>
        <taxon>Rhodoreae</taxon>
        <taxon>Rhododendron</taxon>
    </lineage>
</organism>
<evidence type="ECO:0000313" key="1">
    <source>
        <dbReference type="EMBL" id="KAG5547882.1"/>
    </source>
</evidence>
<comment type="caution">
    <text evidence="1">The sequence shown here is derived from an EMBL/GenBank/DDBJ whole genome shotgun (WGS) entry which is preliminary data.</text>
</comment>
<reference evidence="1" key="1">
    <citation type="submission" date="2020-08" db="EMBL/GenBank/DDBJ databases">
        <title>Plant Genome Project.</title>
        <authorList>
            <person name="Zhang R.-G."/>
        </authorList>
    </citation>
    <scope>NUCLEOTIDE SEQUENCE</scope>
    <source>
        <strain evidence="1">WSP0</strain>
        <tissue evidence="1">Leaf</tissue>
    </source>
</reference>
<sequence>MLLAGYASWGWRSILWGKELLCKGLKWRIGNGETIDVFQDEWLPNSANPFTSQNMQSVFSNFKMALGIRIRVGEQQLGFRTECQERLLYQTAVCDASPATMVEIRVVKMSRQVVKAAHVRAKLALK</sequence>
<accession>A0AAV6K5Y3</accession>
<dbReference type="EMBL" id="JACTNZ010000005">
    <property type="protein sequence ID" value="KAG5547882.1"/>
    <property type="molecule type" value="Genomic_DNA"/>
</dbReference>
<name>A0AAV6K5Y3_9ERIC</name>
<dbReference type="Proteomes" id="UP000823749">
    <property type="component" value="Chromosome 5"/>
</dbReference>
<evidence type="ECO:0000313" key="2">
    <source>
        <dbReference type="Proteomes" id="UP000823749"/>
    </source>
</evidence>
<dbReference type="AlphaFoldDB" id="A0AAV6K5Y3"/>
<protein>
    <recommendedName>
        <fullName evidence="3">Reverse transcriptase-like protein</fullName>
    </recommendedName>
</protein>
<evidence type="ECO:0008006" key="3">
    <source>
        <dbReference type="Google" id="ProtNLM"/>
    </source>
</evidence>
<gene>
    <name evidence="1" type="ORF">RHGRI_013532</name>
</gene>
<keyword evidence="2" id="KW-1185">Reference proteome</keyword>
<proteinExistence type="predicted"/>